<dbReference type="AlphaFoldDB" id="A0AAV3SGM2"/>
<accession>A0AAV3SGM2</accession>
<name>A0AAV3SGM2_HALDO</name>
<protein>
    <recommendedName>
        <fullName evidence="3">Transposase</fullName>
    </recommendedName>
</protein>
<sequence length="82" mass="9347">MFGFAAGESRTLAAFHRAYNATADKTLSPGERPHDSTEFKTGSWLEGRLLLLDLAHFKFRRFALIDENGGYFVSRLKRDTKH</sequence>
<dbReference type="Proteomes" id="UP001500962">
    <property type="component" value="Unassembled WGS sequence"/>
</dbReference>
<dbReference type="EMBL" id="BAAADN010000031">
    <property type="protein sequence ID" value="GAA0464876.1"/>
    <property type="molecule type" value="Genomic_DNA"/>
</dbReference>
<evidence type="ECO:0008006" key="3">
    <source>
        <dbReference type="Google" id="ProtNLM"/>
    </source>
</evidence>
<reference evidence="1" key="2">
    <citation type="submission" date="2023-12" db="EMBL/GenBank/DDBJ databases">
        <authorList>
            <person name="Sun Q."/>
            <person name="Inoue M."/>
        </authorList>
    </citation>
    <scope>NUCLEOTIDE SEQUENCE</scope>
    <source>
        <strain evidence="1">JCM 12289</strain>
    </source>
</reference>
<gene>
    <name evidence="1" type="ORF">GCM10008985_22280</name>
</gene>
<evidence type="ECO:0000313" key="1">
    <source>
        <dbReference type="EMBL" id="GAA0464876.1"/>
    </source>
</evidence>
<comment type="caution">
    <text evidence="1">The sequence shown here is derived from an EMBL/GenBank/DDBJ whole genome shotgun (WGS) entry which is preliminary data.</text>
</comment>
<reference evidence="1" key="1">
    <citation type="journal article" date="2014" name="Int. J. Syst. Evol. Microbiol.">
        <title>Complete genome sequence of Corynebacterium casei LMG S-19264T (=DSM 44701T), isolated from a smear-ripened cheese.</title>
        <authorList>
            <consortium name="US DOE Joint Genome Institute (JGI-PGF)"/>
            <person name="Walter F."/>
            <person name="Albersmeier A."/>
            <person name="Kalinowski J."/>
            <person name="Ruckert C."/>
        </authorList>
    </citation>
    <scope>NUCLEOTIDE SEQUENCE</scope>
    <source>
        <strain evidence="1">JCM 12289</strain>
    </source>
</reference>
<evidence type="ECO:0000313" key="2">
    <source>
        <dbReference type="Proteomes" id="UP001500962"/>
    </source>
</evidence>
<organism evidence="1 2">
    <name type="scientific">Halococcus dombrowskii</name>
    <dbReference type="NCBI Taxonomy" id="179637"/>
    <lineage>
        <taxon>Archaea</taxon>
        <taxon>Methanobacteriati</taxon>
        <taxon>Methanobacteriota</taxon>
        <taxon>Stenosarchaea group</taxon>
        <taxon>Halobacteria</taxon>
        <taxon>Halobacteriales</taxon>
        <taxon>Halococcaceae</taxon>
        <taxon>Halococcus</taxon>
    </lineage>
</organism>
<proteinExistence type="predicted"/>